<evidence type="ECO:0000256" key="5">
    <source>
        <dbReference type="SAM" id="Phobius"/>
    </source>
</evidence>
<evidence type="ECO:0000256" key="6">
    <source>
        <dbReference type="SAM" id="SignalP"/>
    </source>
</evidence>
<dbReference type="InterPro" id="IPR019931">
    <property type="entry name" value="LPXTG_anchor"/>
</dbReference>
<evidence type="ECO:0000256" key="3">
    <source>
        <dbReference type="ARBA" id="ARBA00022729"/>
    </source>
</evidence>
<dbReference type="PATRIC" id="fig|1423769.4.peg.2871"/>
<name>A0A0R1Q3L0_9LACO</name>
<organism evidence="8 9">
    <name type="scientific">Lacticaseibacillus manihotivorans DSM 13343 = JCM 12514</name>
    <dbReference type="NCBI Taxonomy" id="1423769"/>
    <lineage>
        <taxon>Bacteria</taxon>
        <taxon>Bacillati</taxon>
        <taxon>Bacillota</taxon>
        <taxon>Bacilli</taxon>
        <taxon>Lactobacillales</taxon>
        <taxon>Lactobacillaceae</taxon>
        <taxon>Lacticaseibacillus</taxon>
    </lineage>
</organism>
<feature type="domain" description="Gram-positive cocci surface proteins LPxTG" evidence="7">
    <location>
        <begin position="529"/>
        <end position="559"/>
    </location>
</feature>
<comment type="caution">
    <text evidence="8">The sequence shown here is derived from an EMBL/GenBank/DDBJ whole genome shotgun (WGS) entry which is preliminary data.</text>
</comment>
<dbReference type="NCBIfam" id="NF033902">
    <property type="entry name" value="iso_D2_wall_anc"/>
    <property type="match status" value="1"/>
</dbReference>
<dbReference type="InterPro" id="IPR041033">
    <property type="entry name" value="SpaA_PFL_dom_1"/>
</dbReference>
<evidence type="ECO:0000256" key="4">
    <source>
        <dbReference type="ARBA" id="ARBA00023088"/>
    </source>
</evidence>
<evidence type="ECO:0000256" key="2">
    <source>
        <dbReference type="ARBA" id="ARBA00022525"/>
    </source>
</evidence>
<dbReference type="PROSITE" id="PS50847">
    <property type="entry name" value="GRAM_POS_ANCHORING"/>
    <property type="match status" value="1"/>
</dbReference>
<evidence type="ECO:0000259" key="7">
    <source>
        <dbReference type="PROSITE" id="PS50847"/>
    </source>
</evidence>
<feature type="signal peptide" evidence="6">
    <location>
        <begin position="1"/>
        <end position="22"/>
    </location>
</feature>
<dbReference type="AlphaFoldDB" id="A0A0R1Q3L0"/>
<gene>
    <name evidence="8" type="ORF">FD01_GL002663</name>
</gene>
<keyword evidence="1" id="KW-0134">Cell wall</keyword>
<dbReference type="Pfam" id="PF00746">
    <property type="entry name" value="Gram_pos_anchor"/>
    <property type="match status" value="1"/>
</dbReference>
<keyword evidence="3 6" id="KW-0732">Signal</keyword>
<dbReference type="RefSeq" id="WP_056965050.1">
    <property type="nucleotide sequence ID" value="NZ_AZEU01000304.1"/>
</dbReference>
<keyword evidence="5" id="KW-0472">Membrane</keyword>
<proteinExistence type="predicted"/>
<accession>A0A0R1Q3L0</accession>
<dbReference type="NCBIfam" id="TIGR01167">
    <property type="entry name" value="LPXTG_anchor"/>
    <property type="match status" value="1"/>
</dbReference>
<reference evidence="8 9" key="1">
    <citation type="journal article" date="2015" name="Genome Announc.">
        <title>Expanding the biotechnology potential of lactobacilli through comparative genomics of 213 strains and associated genera.</title>
        <authorList>
            <person name="Sun Z."/>
            <person name="Harris H.M."/>
            <person name="McCann A."/>
            <person name="Guo C."/>
            <person name="Argimon S."/>
            <person name="Zhang W."/>
            <person name="Yang X."/>
            <person name="Jeffery I.B."/>
            <person name="Cooney J.C."/>
            <person name="Kagawa T.F."/>
            <person name="Liu W."/>
            <person name="Song Y."/>
            <person name="Salvetti E."/>
            <person name="Wrobel A."/>
            <person name="Rasinkangas P."/>
            <person name="Parkhill J."/>
            <person name="Rea M.C."/>
            <person name="O'Sullivan O."/>
            <person name="Ritari J."/>
            <person name="Douillard F.P."/>
            <person name="Paul Ross R."/>
            <person name="Yang R."/>
            <person name="Briner A.E."/>
            <person name="Felis G.E."/>
            <person name="de Vos W.M."/>
            <person name="Barrangou R."/>
            <person name="Klaenhammer T.R."/>
            <person name="Caufield P.W."/>
            <person name="Cui Y."/>
            <person name="Zhang H."/>
            <person name="O'Toole P.W."/>
        </authorList>
    </citation>
    <scope>NUCLEOTIDE SEQUENCE [LARGE SCALE GENOMIC DNA]</scope>
    <source>
        <strain evidence="8 9">DSM 13343</strain>
    </source>
</reference>
<dbReference type="Gene3D" id="2.60.40.10">
    <property type="entry name" value="Immunoglobulins"/>
    <property type="match status" value="2"/>
</dbReference>
<dbReference type="InterPro" id="IPR032364">
    <property type="entry name" value="GramPos_pilinD1_N"/>
</dbReference>
<dbReference type="Pfam" id="PF16555">
    <property type="entry name" value="GramPos_pilinD1"/>
    <property type="match status" value="1"/>
</dbReference>
<protein>
    <recommendedName>
        <fullName evidence="7">Gram-positive cocci surface proteins LPxTG domain-containing protein</fullName>
    </recommendedName>
</protein>
<sequence>MKTTKLTRTLLTGMMTCTMALTAVSVGSFVAPGATQTVLATDTTPAPDTFTLNLHKLKVLDGREFENDGSTNIPGVNLPGLANVDFQIYNVTAQFYAAKALPANEGKTNAEIAKLLSDSWDYDSPAGTLVDTVKTNANGVATRQLDTRTDLNGNKVHSVYMFVEVAGTDNADYVTARPFILGMSDKLAKQPSVDLYAKNYGVQKDLLDDDGDALADGYYSYNVGDELHYVSSSPIPTKRAMDAEAYTGLRFYDEMTHAGTDLVAIDDIYYQTTAADGVVTKHSVATDFNQVFTLITSNDSGWANSTRKFAGFEYRVDWSDTSSWTAEKRQALTDLLDKIAGKQLYFSYTMTINKEATPYQSIGNKFYGYFTNKHGEDKTVDNAPEVETGGHKFVKRDADTKVGLNNAHFLISKVINGETKYAKLWVVSDDEDVDDVELTSTNGIYKPDKITWVDKADATTIISGKNGNQNGQLAIYGLETGAYQLVETKAPTGYTFKKANTDFTVEEAIATTQELESENVDNYGNDPILPITGGTGIVAFLAVGAMAMGGALYYKKKKA</sequence>
<keyword evidence="5" id="KW-1133">Transmembrane helix</keyword>
<evidence type="ECO:0000313" key="8">
    <source>
        <dbReference type="EMBL" id="KRL39193.1"/>
    </source>
</evidence>
<feature type="chain" id="PRO_5039069867" description="Gram-positive cocci surface proteins LPxTG domain-containing protein" evidence="6">
    <location>
        <begin position="23"/>
        <end position="559"/>
    </location>
</feature>
<dbReference type="InterPro" id="IPR013783">
    <property type="entry name" value="Ig-like_fold"/>
</dbReference>
<dbReference type="OrthoDB" id="2249722at2"/>
<dbReference type="Pfam" id="PF17802">
    <property type="entry name" value="SpaA"/>
    <property type="match status" value="1"/>
</dbReference>
<evidence type="ECO:0000256" key="1">
    <source>
        <dbReference type="ARBA" id="ARBA00022512"/>
    </source>
</evidence>
<evidence type="ECO:0000313" key="9">
    <source>
        <dbReference type="Proteomes" id="UP000051790"/>
    </source>
</evidence>
<keyword evidence="9" id="KW-1185">Reference proteome</keyword>
<dbReference type="EMBL" id="AZEU01000304">
    <property type="protein sequence ID" value="KRL39193.1"/>
    <property type="molecule type" value="Genomic_DNA"/>
</dbReference>
<feature type="transmembrane region" description="Helical" evidence="5">
    <location>
        <begin position="528"/>
        <end position="554"/>
    </location>
</feature>
<dbReference type="InterPro" id="IPR048052">
    <property type="entry name" value="FM1-like"/>
</dbReference>
<keyword evidence="2" id="KW-0964">Secreted</keyword>
<keyword evidence="5" id="KW-0812">Transmembrane</keyword>
<dbReference type="Proteomes" id="UP000051790">
    <property type="component" value="Unassembled WGS sequence"/>
</dbReference>
<keyword evidence="4" id="KW-0572">Peptidoglycan-anchor</keyword>
<dbReference type="Gene3D" id="2.60.40.740">
    <property type="match status" value="1"/>
</dbReference>